<dbReference type="AlphaFoldDB" id="A0A5A7QP60"/>
<comment type="caution">
    <text evidence="1">The sequence shown here is derived from an EMBL/GenBank/DDBJ whole genome shotgun (WGS) entry which is preliminary data.</text>
</comment>
<proteinExistence type="predicted"/>
<accession>A0A5A7QP60</accession>
<protein>
    <submittedName>
        <fullName evidence="1">SPBc2 prophage-derived uncharacterized HTH-typetranscriptional regulator YopO</fullName>
    </submittedName>
</protein>
<evidence type="ECO:0000313" key="2">
    <source>
        <dbReference type="Proteomes" id="UP000325081"/>
    </source>
</evidence>
<name>A0A5A7QP60_STRAF</name>
<sequence>MFPAQNSSLSPLRRVSVIFPTPAHAPSSTSQFYAEPGLTRPEIKCGWVRARISIGGVVQRPDPTRPTTFKLIQLSLKRKIEEGVNEFKYSVPFLVGAPKLHGGYNEEAGFAPTTGGGRAAAPAIGLSSKSSLFKWGLGSFGFSAAVESSGGVADV</sequence>
<keyword evidence="2" id="KW-1185">Reference proteome</keyword>
<organism evidence="1 2">
    <name type="scientific">Striga asiatica</name>
    <name type="common">Asiatic witchweed</name>
    <name type="synonym">Buchnera asiatica</name>
    <dbReference type="NCBI Taxonomy" id="4170"/>
    <lineage>
        <taxon>Eukaryota</taxon>
        <taxon>Viridiplantae</taxon>
        <taxon>Streptophyta</taxon>
        <taxon>Embryophyta</taxon>
        <taxon>Tracheophyta</taxon>
        <taxon>Spermatophyta</taxon>
        <taxon>Magnoliopsida</taxon>
        <taxon>eudicotyledons</taxon>
        <taxon>Gunneridae</taxon>
        <taxon>Pentapetalae</taxon>
        <taxon>asterids</taxon>
        <taxon>lamiids</taxon>
        <taxon>Lamiales</taxon>
        <taxon>Orobanchaceae</taxon>
        <taxon>Buchnereae</taxon>
        <taxon>Striga</taxon>
    </lineage>
</organism>
<evidence type="ECO:0000313" key="1">
    <source>
        <dbReference type="EMBL" id="GER46960.1"/>
    </source>
</evidence>
<dbReference type="EMBL" id="BKCP01007737">
    <property type="protein sequence ID" value="GER46960.1"/>
    <property type="molecule type" value="Genomic_DNA"/>
</dbReference>
<gene>
    <name evidence="1" type="ORF">STAS_24030</name>
</gene>
<reference evidence="2" key="1">
    <citation type="journal article" date="2019" name="Curr. Biol.">
        <title>Genome Sequence of Striga asiatica Provides Insight into the Evolution of Plant Parasitism.</title>
        <authorList>
            <person name="Yoshida S."/>
            <person name="Kim S."/>
            <person name="Wafula E.K."/>
            <person name="Tanskanen J."/>
            <person name="Kim Y.M."/>
            <person name="Honaas L."/>
            <person name="Yang Z."/>
            <person name="Spallek T."/>
            <person name="Conn C.E."/>
            <person name="Ichihashi Y."/>
            <person name="Cheong K."/>
            <person name="Cui S."/>
            <person name="Der J.P."/>
            <person name="Gundlach H."/>
            <person name="Jiao Y."/>
            <person name="Hori C."/>
            <person name="Ishida J.K."/>
            <person name="Kasahara H."/>
            <person name="Kiba T."/>
            <person name="Kim M.S."/>
            <person name="Koo N."/>
            <person name="Laohavisit A."/>
            <person name="Lee Y.H."/>
            <person name="Lumba S."/>
            <person name="McCourt P."/>
            <person name="Mortimer J.C."/>
            <person name="Mutuku J.M."/>
            <person name="Nomura T."/>
            <person name="Sasaki-Sekimoto Y."/>
            <person name="Seto Y."/>
            <person name="Wang Y."/>
            <person name="Wakatake T."/>
            <person name="Sakakibara H."/>
            <person name="Demura T."/>
            <person name="Yamaguchi S."/>
            <person name="Yoneyama K."/>
            <person name="Manabe R.I."/>
            <person name="Nelson D.C."/>
            <person name="Schulman A.H."/>
            <person name="Timko M.P."/>
            <person name="dePamphilis C.W."/>
            <person name="Choi D."/>
            <person name="Shirasu K."/>
        </authorList>
    </citation>
    <scope>NUCLEOTIDE SEQUENCE [LARGE SCALE GENOMIC DNA]</scope>
    <source>
        <strain evidence="2">cv. UVA1</strain>
    </source>
</reference>
<dbReference type="Proteomes" id="UP000325081">
    <property type="component" value="Unassembled WGS sequence"/>
</dbReference>